<organism evidence="2 3">
    <name type="scientific">Lymnaea stagnalis</name>
    <name type="common">Great pond snail</name>
    <name type="synonym">Helix stagnalis</name>
    <dbReference type="NCBI Taxonomy" id="6523"/>
    <lineage>
        <taxon>Eukaryota</taxon>
        <taxon>Metazoa</taxon>
        <taxon>Spiralia</taxon>
        <taxon>Lophotrochozoa</taxon>
        <taxon>Mollusca</taxon>
        <taxon>Gastropoda</taxon>
        <taxon>Heterobranchia</taxon>
        <taxon>Euthyneura</taxon>
        <taxon>Panpulmonata</taxon>
        <taxon>Hygrophila</taxon>
        <taxon>Lymnaeoidea</taxon>
        <taxon>Lymnaeidae</taxon>
        <taxon>Lymnaea</taxon>
    </lineage>
</organism>
<feature type="compositionally biased region" description="Low complexity" evidence="1">
    <location>
        <begin position="40"/>
        <end position="52"/>
    </location>
</feature>
<protein>
    <submittedName>
        <fullName evidence="2">Uncharacterized protein</fullName>
    </submittedName>
</protein>
<name>A0AAV2IRB4_LYMST</name>
<feature type="compositionally biased region" description="Acidic residues" evidence="1">
    <location>
        <begin position="1"/>
        <end position="10"/>
    </location>
</feature>
<evidence type="ECO:0000313" key="2">
    <source>
        <dbReference type="EMBL" id="CAL1548355.1"/>
    </source>
</evidence>
<feature type="region of interest" description="Disordered" evidence="1">
    <location>
        <begin position="37"/>
        <end position="114"/>
    </location>
</feature>
<feature type="compositionally biased region" description="Basic and acidic residues" evidence="1">
    <location>
        <begin position="81"/>
        <end position="90"/>
    </location>
</feature>
<dbReference type="EMBL" id="CAXITT010001294">
    <property type="protein sequence ID" value="CAL1548355.1"/>
    <property type="molecule type" value="Genomic_DNA"/>
</dbReference>
<feature type="compositionally biased region" description="Basic and acidic residues" evidence="1">
    <location>
        <begin position="102"/>
        <end position="114"/>
    </location>
</feature>
<feature type="region of interest" description="Disordered" evidence="1">
    <location>
        <begin position="1"/>
        <end position="25"/>
    </location>
</feature>
<comment type="caution">
    <text evidence="2">The sequence shown here is derived from an EMBL/GenBank/DDBJ whole genome shotgun (WGS) entry which is preliminary data.</text>
</comment>
<gene>
    <name evidence="2" type="ORF">GSLYS_00021672001</name>
</gene>
<evidence type="ECO:0000256" key="1">
    <source>
        <dbReference type="SAM" id="MobiDB-lite"/>
    </source>
</evidence>
<proteinExistence type="predicted"/>
<sequence length="114" mass="12417">METPDVDDNEDLRNGSRSSSTSVEDLLRDTLLTARDRSDVSSSISNTSFSSSGFERDSALDNSQSSLNTLRSSPQLNSSLDDSHRSDDWLRGSADNLLQESGDSRRSSVDDLLG</sequence>
<feature type="non-terminal residue" evidence="2">
    <location>
        <position position="114"/>
    </location>
</feature>
<feature type="compositionally biased region" description="Polar residues" evidence="1">
    <location>
        <begin position="60"/>
        <end position="80"/>
    </location>
</feature>
<reference evidence="2 3" key="1">
    <citation type="submission" date="2024-04" db="EMBL/GenBank/DDBJ databases">
        <authorList>
            <consortium name="Genoscope - CEA"/>
            <person name="William W."/>
        </authorList>
    </citation>
    <scope>NUCLEOTIDE SEQUENCE [LARGE SCALE GENOMIC DNA]</scope>
</reference>
<dbReference type="Proteomes" id="UP001497497">
    <property type="component" value="Unassembled WGS sequence"/>
</dbReference>
<dbReference type="AlphaFoldDB" id="A0AAV2IRB4"/>
<keyword evidence="3" id="KW-1185">Reference proteome</keyword>
<accession>A0AAV2IRB4</accession>
<evidence type="ECO:0000313" key="3">
    <source>
        <dbReference type="Proteomes" id="UP001497497"/>
    </source>
</evidence>